<evidence type="ECO:0000313" key="1">
    <source>
        <dbReference type="EMBL" id="KAI4457859.1"/>
    </source>
</evidence>
<reference evidence="1" key="1">
    <citation type="submission" date="2022-04" db="EMBL/GenBank/DDBJ databases">
        <title>Chromosome-scale genome assembly of Holotrichia oblita Faldermann.</title>
        <authorList>
            <person name="Rongchong L."/>
        </authorList>
    </citation>
    <scope>NUCLEOTIDE SEQUENCE</scope>
    <source>
        <strain evidence="1">81SQS9</strain>
    </source>
</reference>
<sequence length="261" mass="30654">MDILKAEIARKRKQLEEKELLVPNKKYFKRADLVAKELEEYREKYGTHHAVENDNTRNIPQATLPEHVTPEHILPRHEVITRLRERGEPILLFSESEIDSFMRLRHCEILEPEINRGFRNDFQEAMEEVDEAYLEELLASAGENKSENRSEYNSDADQATSYDDIKEMAKKMGCGDREHDMNVITKFIELILKIWNDRLQHRNSEEKRGTKGKLAGAIYTQTKVYLKPLLKKLKTYTLPEDISDSLTEIVEHLLNRNYLKV</sequence>
<accession>A0ACB9SRA3</accession>
<evidence type="ECO:0000313" key="2">
    <source>
        <dbReference type="Proteomes" id="UP001056778"/>
    </source>
</evidence>
<comment type="caution">
    <text evidence="1">The sequence shown here is derived from an EMBL/GenBank/DDBJ whole genome shotgun (WGS) entry which is preliminary data.</text>
</comment>
<proteinExistence type="predicted"/>
<keyword evidence="2" id="KW-1185">Reference proteome</keyword>
<dbReference type="Proteomes" id="UP001056778">
    <property type="component" value="Chromosome 7"/>
</dbReference>
<organism evidence="1 2">
    <name type="scientific">Holotrichia oblita</name>
    <name type="common">Chafer beetle</name>
    <dbReference type="NCBI Taxonomy" id="644536"/>
    <lineage>
        <taxon>Eukaryota</taxon>
        <taxon>Metazoa</taxon>
        <taxon>Ecdysozoa</taxon>
        <taxon>Arthropoda</taxon>
        <taxon>Hexapoda</taxon>
        <taxon>Insecta</taxon>
        <taxon>Pterygota</taxon>
        <taxon>Neoptera</taxon>
        <taxon>Endopterygota</taxon>
        <taxon>Coleoptera</taxon>
        <taxon>Polyphaga</taxon>
        <taxon>Scarabaeiformia</taxon>
        <taxon>Scarabaeidae</taxon>
        <taxon>Melolonthinae</taxon>
        <taxon>Holotrichia</taxon>
    </lineage>
</organism>
<protein>
    <submittedName>
        <fullName evidence="1">Pre-mrna splicing factor-related</fullName>
    </submittedName>
</protein>
<name>A0ACB9SRA3_HOLOL</name>
<dbReference type="EMBL" id="CM043021">
    <property type="protein sequence ID" value="KAI4457859.1"/>
    <property type="molecule type" value="Genomic_DNA"/>
</dbReference>
<gene>
    <name evidence="1" type="ORF">MML48_7g00014355</name>
</gene>